<dbReference type="GO" id="GO:0003677">
    <property type="term" value="F:DNA binding"/>
    <property type="evidence" value="ECO:0007669"/>
    <property type="project" value="InterPro"/>
</dbReference>
<organism evidence="4">
    <name type="scientific">marine sediment metagenome</name>
    <dbReference type="NCBI Taxonomy" id="412755"/>
    <lineage>
        <taxon>unclassified sequences</taxon>
        <taxon>metagenomes</taxon>
        <taxon>ecological metagenomes</taxon>
    </lineage>
</organism>
<name>A0A0F9JJ50_9ZZZZ</name>
<evidence type="ECO:0000256" key="2">
    <source>
        <dbReference type="ARBA" id="ARBA00022679"/>
    </source>
</evidence>
<gene>
    <name evidence="4" type="ORF">LCGC14_1522570</name>
</gene>
<evidence type="ECO:0000313" key="4">
    <source>
        <dbReference type="EMBL" id="KKM62356.1"/>
    </source>
</evidence>
<dbReference type="Pfam" id="PF01555">
    <property type="entry name" value="N6_N4_Mtase"/>
    <property type="match status" value="1"/>
</dbReference>
<dbReference type="AlphaFoldDB" id="A0A0F9JJ50"/>
<evidence type="ECO:0000256" key="1">
    <source>
        <dbReference type="ARBA" id="ARBA00022603"/>
    </source>
</evidence>
<sequence length="237" mass="26424">MKPYYDEGGVTIYHGDCREVLPAVAPGDVVEADPPYGETSLHWDTTVDGWLEAIRADNLWCWGSLRFFLGAGHVFDGWKMAQDLVWEKHNGSIFHADRFRRVHEHVVQFYRGAWRDVYKQPVKTLDATRRRIHRKERPAHAGAIADSTYFAEEGGPRLQRSVIRARSSHGNSHHPTEKPLAILRDILSYSCPPGGLVVVPFLGGGSTAVAAKELGLRVIGVDVDEGSCEVAARRLSE</sequence>
<keyword evidence="1" id="KW-0489">Methyltransferase</keyword>
<dbReference type="InterPro" id="IPR002941">
    <property type="entry name" value="DNA_methylase_N4/N6"/>
</dbReference>
<dbReference type="InterPro" id="IPR001091">
    <property type="entry name" value="RM_Methyltransferase"/>
</dbReference>
<comment type="caution">
    <text evidence="4">The sequence shown here is derived from an EMBL/GenBank/DDBJ whole genome shotgun (WGS) entry which is preliminary data.</text>
</comment>
<dbReference type="InterPro" id="IPR029063">
    <property type="entry name" value="SAM-dependent_MTases_sf"/>
</dbReference>
<dbReference type="EMBL" id="LAZR01011311">
    <property type="protein sequence ID" value="KKM62356.1"/>
    <property type="molecule type" value="Genomic_DNA"/>
</dbReference>
<accession>A0A0F9JJ50</accession>
<dbReference type="GO" id="GO:0008170">
    <property type="term" value="F:N-methyltransferase activity"/>
    <property type="evidence" value="ECO:0007669"/>
    <property type="project" value="InterPro"/>
</dbReference>
<dbReference type="SUPFAM" id="SSF53335">
    <property type="entry name" value="S-adenosyl-L-methionine-dependent methyltransferases"/>
    <property type="match status" value="1"/>
</dbReference>
<feature type="domain" description="DNA methylase N-4/N-6" evidence="3">
    <location>
        <begin position="74"/>
        <end position="232"/>
    </location>
</feature>
<keyword evidence="2" id="KW-0808">Transferase</keyword>
<dbReference type="PRINTS" id="PR00508">
    <property type="entry name" value="S21N4MTFRASE"/>
</dbReference>
<protein>
    <recommendedName>
        <fullName evidence="3">DNA methylase N-4/N-6 domain-containing protein</fullName>
    </recommendedName>
</protein>
<reference evidence="4" key="1">
    <citation type="journal article" date="2015" name="Nature">
        <title>Complex archaea that bridge the gap between prokaryotes and eukaryotes.</title>
        <authorList>
            <person name="Spang A."/>
            <person name="Saw J.H."/>
            <person name="Jorgensen S.L."/>
            <person name="Zaremba-Niedzwiedzka K."/>
            <person name="Martijn J."/>
            <person name="Lind A.E."/>
            <person name="van Eijk R."/>
            <person name="Schleper C."/>
            <person name="Guy L."/>
            <person name="Ettema T.J."/>
        </authorList>
    </citation>
    <scope>NUCLEOTIDE SEQUENCE</scope>
</reference>
<dbReference type="GO" id="GO:0032259">
    <property type="term" value="P:methylation"/>
    <property type="evidence" value="ECO:0007669"/>
    <property type="project" value="UniProtKB-KW"/>
</dbReference>
<dbReference type="Gene3D" id="3.40.50.150">
    <property type="entry name" value="Vaccinia Virus protein VP39"/>
    <property type="match status" value="1"/>
</dbReference>
<evidence type="ECO:0000259" key="3">
    <source>
        <dbReference type="Pfam" id="PF01555"/>
    </source>
</evidence>
<proteinExistence type="predicted"/>